<reference evidence="10 11" key="1">
    <citation type="submission" date="2015-12" db="EMBL/GenBank/DDBJ databases">
        <title>Genome sequence of Aneurinibacillus soli.</title>
        <authorList>
            <person name="Lee J.S."/>
            <person name="Lee K.C."/>
            <person name="Kim K.K."/>
            <person name="Lee B.W."/>
        </authorList>
    </citation>
    <scope>NUCLEOTIDE SEQUENCE [LARGE SCALE GENOMIC DNA]</scope>
    <source>
        <strain evidence="10 11">CB4</strain>
    </source>
</reference>
<dbReference type="OrthoDB" id="9760839at2"/>
<accession>A0A0U5BF35</accession>
<evidence type="ECO:0000313" key="11">
    <source>
        <dbReference type="Proteomes" id="UP000217696"/>
    </source>
</evidence>
<evidence type="ECO:0000256" key="3">
    <source>
        <dbReference type="ARBA" id="ARBA00022553"/>
    </source>
</evidence>
<keyword evidence="5" id="KW-0547">Nucleotide-binding</keyword>
<feature type="domain" description="Signal transduction histidine kinase subgroup 3 dimerisation and phosphoacceptor" evidence="9">
    <location>
        <begin position="28"/>
        <end position="89"/>
    </location>
</feature>
<dbReference type="PANTHER" id="PTHR24421:SF10">
    <property type="entry name" value="NITRATE_NITRITE SENSOR PROTEIN NARQ"/>
    <property type="match status" value="1"/>
</dbReference>
<dbReference type="RefSeq" id="WP_096466995.1">
    <property type="nucleotide sequence ID" value="NZ_AP017312.1"/>
</dbReference>
<dbReference type="GO" id="GO:0016020">
    <property type="term" value="C:membrane"/>
    <property type="evidence" value="ECO:0007669"/>
    <property type="project" value="InterPro"/>
</dbReference>
<dbReference type="EC" id="2.7.13.3" evidence="2"/>
<dbReference type="GO" id="GO:0000155">
    <property type="term" value="F:phosphorelay sensor kinase activity"/>
    <property type="evidence" value="ECO:0007669"/>
    <property type="project" value="InterPro"/>
</dbReference>
<protein>
    <recommendedName>
        <fullName evidence="2">histidine kinase</fullName>
        <ecNumber evidence="2">2.7.13.3</ecNumber>
    </recommendedName>
</protein>
<evidence type="ECO:0000256" key="1">
    <source>
        <dbReference type="ARBA" id="ARBA00000085"/>
    </source>
</evidence>
<dbReference type="EMBL" id="AP017312">
    <property type="protein sequence ID" value="BAU29309.1"/>
    <property type="molecule type" value="Genomic_DNA"/>
</dbReference>
<dbReference type="InterPro" id="IPR050482">
    <property type="entry name" value="Sensor_HK_TwoCompSys"/>
</dbReference>
<comment type="catalytic activity">
    <reaction evidence="1">
        <text>ATP + protein L-histidine = ADP + protein N-phospho-L-histidine.</text>
        <dbReference type="EC" id="2.7.13.3"/>
    </reaction>
</comment>
<dbReference type="Pfam" id="PF07730">
    <property type="entry name" value="HisKA_3"/>
    <property type="match status" value="1"/>
</dbReference>
<dbReference type="GO" id="GO:0005524">
    <property type="term" value="F:ATP binding"/>
    <property type="evidence" value="ECO:0007669"/>
    <property type="project" value="UniProtKB-KW"/>
</dbReference>
<evidence type="ECO:0000256" key="7">
    <source>
        <dbReference type="ARBA" id="ARBA00022840"/>
    </source>
</evidence>
<gene>
    <name evidence="10" type="primary">nreB_2</name>
    <name evidence="10" type="ORF">CB4_03496</name>
</gene>
<dbReference type="InterPro" id="IPR011712">
    <property type="entry name" value="Sig_transdc_His_kin_sub3_dim/P"/>
</dbReference>
<keyword evidence="3" id="KW-0597">Phosphoprotein</keyword>
<proteinExistence type="predicted"/>
<evidence type="ECO:0000256" key="4">
    <source>
        <dbReference type="ARBA" id="ARBA00022679"/>
    </source>
</evidence>
<dbReference type="Gene3D" id="1.20.5.1930">
    <property type="match status" value="1"/>
</dbReference>
<dbReference type="KEGG" id="asoc:CB4_03496"/>
<dbReference type="AlphaFoldDB" id="A0A0U5BF35"/>
<sequence length="235" mass="26707">MKEDSCKQRKGCRNLNVHTFIETQEEVRTRLSHELHNGVGQALYSIVLGLQIINENDLDIQTTKHLADMRGVANKALHTVKDVVFELRPLMLDDLGIIPAVRSYIEMAKQKYGKEIDLEVLGETKRYDTAVETMLYRICQEVVMLSIHCSQVQRLVFRFQINTDSIQLDITAIGCSVSRLYGQESEKIAHVFAAIDIRARQVNGSMDIYADADNWTKLSITVPLSHPNREGGEFE</sequence>
<evidence type="ECO:0000256" key="5">
    <source>
        <dbReference type="ARBA" id="ARBA00022741"/>
    </source>
</evidence>
<name>A0A0U5BF35_9BACL</name>
<dbReference type="GO" id="GO:0046983">
    <property type="term" value="F:protein dimerization activity"/>
    <property type="evidence" value="ECO:0007669"/>
    <property type="project" value="InterPro"/>
</dbReference>
<keyword evidence="7" id="KW-0067">ATP-binding</keyword>
<keyword evidence="11" id="KW-1185">Reference proteome</keyword>
<dbReference type="Gene3D" id="3.30.565.10">
    <property type="entry name" value="Histidine kinase-like ATPase, C-terminal domain"/>
    <property type="match status" value="1"/>
</dbReference>
<evidence type="ECO:0000256" key="8">
    <source>
        <dbReference type="ARBA" id="ARBA00023012"/>
    </source>
</evidence>
<keyword evidence="4 10" id="KW-0808">Transferase</keyword>
<evidence type="ECO:0000259" key="9">
    <source>
        <dbReference type="Pfam" id="PF07730"/>
    </source>
</evidence>
<keyword evidence="6 10" id="KW-0418">Kinase</keyword>
<evidence type="ECO:0000256" key="6">
    <source>
        <dbReference type="ARBA" id="ARBA00022777"/>
    </source>
</evidence>
<dbReference type="Proteomes" id="UP000217696">
    <property type="component" value="Chromosome"/>
</dbReference>
<dbReference type="PANTHER" id="PTHR24421">
    <property type="entry name" value="NITRATE/NITRITE SENSOR PROTEIN NARX-RELATED"/>
    <property type="match status" value="1"/>
</dbReference>
<keyword evidence="8" id="KW-0902">Two-component regulatory system</keyword>
<dbReference type="InterPro" id="IPR036890">
    <property type="entry name" value="HATPase_C_sf"/>
</dbReference>
<evidence type="ECO:0000256" key="2">
    <source>
        <dbReference type="ARBA" id="ARBA00012438"/>
    </source>
</evidence>
<organism evidence="10 11">
    <name type="scientific">Aneurinibacillus soli</name>
    <dbReference type="NCBI Taxonomy" id="1500254"/>
    <lineage>
        <taxon>Bacteria</taxon>
        <taxon>Bacillati</taxon>
        <taxon>Bacillota</taxon>
        <taxon>Bacilli</taxon>
        <taxon>Bacillales</taxon>
        <taxon>Paenibacillaceae</taxon>
        <taxon>Aneurinibacillus group</taxon>
        <taxon>Aneurinibacillus</taxon>
    </lineage>
</organism>
<evidence type="ECO:0000313" key="10">
    <source>
        <dbReference type="EMBL" id="BAU29309.1"/>
    </source>
</evidence>